<evidence type="ECO:0000313" key="5">
    <source>
        <dbReference type="EMBL" id="TDD85021.1"/>
    </source>
</evidence>
<dbReference type="OrthoDB" id="9808843at2"/>
<keyword evidence="3" id="KW-0804">Transcription</keyword>
<reference evidence="5 6" key="1">
    <citation type="submission" date="2019-03" db="EMBL/GenBank/DDBJ databases">
        <title>Draft genome sequences of novel Actinobacteria.</title>
        <authorList>
            <person name="Sahin N."/>
            <person name="Ay H."/>
            <person name="Saygin H."/>
        </authorList>
    </citation>
    <scope>NUCLEOTIDE SEQUENCE [LARGE SCALE GENOMIC DNA]</scope>
    <source>
        <strain evidence="5 6">H3C3</strain>
    </source>
</reference>
<dbReference type="PROSITE" id="PS50043">
    <property type="entry name" value="HTH_LUXR_2"/>
    <property type="match status" value="1"/>
</dbReference>
<evidence type="ECO:0000256" key="2">
    <source>
        <dbReference type="ARBA" id="ARBA00023125"/>
    </source>
</evidence>
<comment type="caution">
    <text evidence="5">The sequence shown here is derived from an EMBL/GenBank/DDBJ whole genome shotgun (WGS) entry which is preliminary data.</text>
</comment>
<sequence>MGVSVALIEDRQAVRTGLRQILTAHHNIDVHEFTGSQPAVLDRLLSLRVDVVLVGEVDHVQDLALIRWLDRCRGVANFRILLLRDVRTLSEVTQVRAAGAHGYLPYGADEHQLVSGVFMVAGGGYAFLPGLDGPPPESVTEPPPDSVGLTRREYSVLSALAHGMSNAEIAKDMCITEATVKKHLSQVLAKIGQPDRLRAGLYAYRHGLHCALR</sequence>
<proteinExistence type="predicted"/>
<dbReference type="GO" id="GO:0006355">
    <property type="term" value="P:regulation of DNA-templated transcription"/>
    <property type="evidence" value="ECO:0007669"/>
    <property type="project" value="InterPro"/>
</dbReference>
<dbReference type="CDD" id="cd06170">
    <property type="entry name" value="LuxR_C_like"/>
    <property type="match status" value="1"/>
</dbReference>
<dbReference type="SMART" id="SM00421">
    <property type="entry name" value="HTH_LUXR"/>
    <property type="match status" value="1"/>
</dbReference>
<dbReference type="Pfam" id="PF00196">
    <property type="entry name" value="GerE"/>
    <property type="match status" value="1"/>
</dbReference>
<dbReference type="Gene3D" id="3.40.50.2300">
    <property type="match status" value="1"/>
</dbReference>
<feature type="domain" description="HTH luxR-type" evidence="4">
    <location>
        <begin position="142"/>
        <end position="207"/>
    </location>
</feature>
<evidence type="ECO:0000256" key="1">
    <source>
        <dbReference type="ARBA" id="ARBA00023015"/>
    </source>
</evidence>
<keyword evidence="6" id="KW-1185">Reference proteome</keyword>
<dbReference type="Proteomes" id="UP000294513">
    <property type="component" value="Unassembled WGS sequence"/>
</dbReference>
<dbReference type="GO" id="GO:0003677">
    <property type="term" value="F:DNA binding"/>
    <property type="evidence" value="ECO:0007669"/>
    <property type="project" value="UniProtKB-KW"/>
</dbReference>
<evidence type="ECO:0000256" key="3">
    <source>
        <dbReference type="ARBA" id="ARBA00023163"/>
    </source>
</evidence>
<dbReference type="AlphaFoldDB" id="A0A4R5BFA5"/>
<evidence type="ECO:0000259" key="4">
    <source>
        <dbReference type="PROSITE" id="PS50043"/>
    </source>
</evidence>
<dbReference type="PANTHER" id="PTHR43214:SF24">
    <property type="entry name" value="TRANSCRIPTIONAL REGULATORY PROTEIN NARL-RELATED"/>
    <property type="match status" value="1"/>
</dbReference>
<gene>
    <name evidence="5" type="ORF">E1298_19110</name>
</gene>
<dbReference type="PRINTS" id="PR00038">
    <property type="entry name" value="HTHLUXR"/>
</dbReference>
<name>A0A4R5BFA5_9ACTN</name>
<protein>
    <submittedName>
        <fullName evidence="5">Response regulator transcription factor</fullName>
    </submittedName>
</protein>
<dbReference type="InterPro" id="IPR011006">
    <property type="entry name" value="CheY-like_superfamily"/>
</dbReference>
<dbReference type="SUPFAM" id="SSF46894">
    <property type="entry name" value="C-terminal effector domain of the bipartite response regulators"/>
    <property type="match status" value="1"/>
</dbReference>
<dbReference type="EMBL" id="SMKU01000094">
    <property type="protein sequence ID" value="TDD85021.1"/>
    <property type="molecule type" value="Genomic_DNA"/>
</dbReference>
<keyword evidence="2" id="KW-0238">DNA-binding</keyword>
<evidence type="ECO:0000313" key="6">
    <source>
        <dbReference type="Proteomes" id="UP000294513"/>
    </source>
</evidence>
<accession>A0A4R5BFA5</accession>
<dbReference type="InterPro" id="IPR000792">
    <property type="entry name" value="Tscrpt_reg_LuxR_C"/>
</dbReference>
<dbReference type="PANTHER" id="PTHR43214">
    <property type="entry name" value="TWO-COMPONENT RESPONSE REGULATOR"/>
    <property type="match status" value="1"/>
</dbReference>
<organism evidence="5 6">
    <name type="scientific">Actinomadura rubrisoli</name>
    <dbReference type="NCBI Taxonomy" id="2530368"/>
    <lineage>
        <taxon>Bacteria</taxon>
        <taxon>Bacillati</taxon>
        <taxon>Actinomycetota</taxon>
        <taxon>Actinomycetes</taxon>
        <taxon>Streptosporangiales</taxon>
        <taxon>Thermomonosporaceae</taxon>
        <taxon>Actinomadura</taxon>
    </lineage>
</organism>
<dbReference type="InterPro" id="IPR016032">
    <property type="entry name" value="Sig_transdc_resp-reg_C-effctor"/>
</dbReference>
<dbReference type="RefSeq" id="WP_131895089.1">
    <property type="nucleotide sequence ID" value="NZ_SMKU01000094.1"/>
</dbReference>
<dbReference type="InterPro" id="IPR039420">
    <property type="entry name" value="WalR-like"/>
</dbReference>
<dbReference type="SUPFAM" id="SSF52172">
    <property type="entry name" value="CheY-like"/>
    <property type="match status" value="1"/>
</dbReference>
<keyword evidence="1" id="KW-0805">Transcription regulation</keyword>